<evidence type="ECO:0000313" key="1">
    <source>
        <dbReference type="EMBL" id="KAJ1718973.1"/>
    </source>
</evidence>
<name>A0A9W7XV29_9FUNG</name>
<gene>
    <name evidence="1" type="ORF">LPJ53_006173</name>
</gene>
<dbReference type="EMBL" id="JANBOJ010000545">
    <property type="protein sequence ID" value="KAJ1718973.1"/>
    <property type="molecule type" value="Genomic_DNA"/>
</dbReference>
<reference evidence="1" key="1">
    <citation type="submission" date="2022-07" db="EMBL/GenBank/DDBJ databases">
        <title>Phylogenomic reconstructions and comparative analyses of Kickxellomycotina fungi.</title>
        <authorList>
            <person name="Reynolds N.K."/>
            <person name="Stajich J.E."/>
            <person name="Barry K."/>
            <person name="Grigoriev I.V."/>
            <person name="Crous P."/>
            <person name="Smith M.E."/>
        </authorList>
    </citation>
    <scope>NUCLEOTIDE SEQUENCE</scope>
    <source>
        <strain evidence="1">NBRC 32514</strain>
    </source>
</reference>
<evidence type="ECO:0000313" key="2">
    <source>
        <dbReference type="Proteomes" id="UP001149813"/>
    </source>
</evidence>
<comment type="caution">
    <text evidence="1">The sequence shown here is derived from an EMBL/GenBank/DDBJ whole genome shotgun (WGS) entry which is preliminary data.</text>
</comment>
<dbReference type="OrthoDB" id="5620at2759"/>
<proteinExistence type="predicted"/>
<organism evidence="1 2">
    <name type="scientific">Coemansia erecta</name>
    <dbReference type="NCBI Taxonomy" id="147472"/>
    <lineage>
        <taxon>Eukaryota</taxon>
        <taxon>Fungi</taxon>
        <taxon>Fungi incertae sedis</taxon>
        <taxon>Zoopagomycota</taxon>
        <taxon>Kickxellomycotina</taxon>
        <taxon>Kickxellomycetes</taxon>
        <taxon>Kickxellales</taxon>
        <taxon>Kickxellaceae</taxon>
        <taxon>Coemansia</taxon>
    </lineage>
</organism>
<dbReference type="AlphaFoldDB" id="A0A9W7XV29"/>
<protein>
    <submittedName>
        <fullName evidence="1">Uncharacterized protein</fullName>
    </submittedName>
</protein>
<keyword evidence="2" id="KW-1185">Reference proteome</keyword>
<sequence>MRVYEVSDDLIDNAILDRSFEAADLGMVHAAGRLNESIRSIANDLASEIESVFESLSDDVYTDPALTKSAVNALRAIASQKDPVDPFVLARHVWDVRKQMIESSILENVP</sequence>
<accession>A0A9W7XV29</accession>
<feature type="non-terminal residue" evidence="1">
    <location>
        <position position="110"/>
    </location>
</feature>
<dbReference type="Proteomes" id="UP001149813">
    <property type="component" value="Unassembled WGS sequence"/>
</dbReference>